<evidence type="ECO:0000256" key="3">
    <source>
        <dbReference type="ARBA" id="ARBA00023125"/>
    </source>
</evidence>
<dbReference type="GO" id="GO:0003677">
    <property type="term" value="F:DNA binding"/>
    <property type="evidence" value="ECO:0007669"/>
    <property type="project" value="UniProtKB-KW"/>
</dbReference>
<name>A0A498JK48_MALDO</name>
<feature type="region of interest" description="Disordered" evidence="5">
    <location>
        <begin position="218"/>
        <end position="242"/>
    </location>
</feature>
<dbReference type="InterPro" id="IPR017930">
    <property type="entry name" value="Myb_dom"/>
</dbReference>
<comment type="subcellular location">
    <subcellularLocation>
        <location evidence="1">Nucleus</location>
    </subcellularLocation>
</comment>
<dbReference type="SMART" id="SM00717">
    <property type="entry name" value="SANT"/>
    <property type="match status" value="1"/>
</dbReference>
<feature type="domain" description="Myb-like" evidence="6">
    <location>
        <begin position="45"/>
        <end position="95"/>
    </location>
</feature>
<keyword evidence="3" id="KW-0238">DNA-binding</keyword>
<evidence type="ECO:0008006" key="10">
    <source>
        <dbReference type="Google" id="ProtNLM"/>
    </source>
</evidence>
<dbReference type="AlphaFoldDB" id="A0A498JK48"/>
<evidence type="ECO:0000256" key="5">
    <source>
        <dbReference type="SAM" id="MobiDB-lite"/>
    </source>
</evidence>
<reference evidence="8 9" key="1">
    <citation type="submission" date="2018-10" db="EMBL/GenBank/DDBJ databases">
        <title>A high-quality apple genome assembly.</title>
        <authorList>
            <person name="Hu J."/>
        </authorList>
    </citation>
    <scope>NUCLEOTIDE SEQUENCE [LARGE SCALE GENOMIC DNA]</scope>
    <source>
        <strain evidence="9">cv. HFTH1</strain>
        <tissue evidence="8">Young leaf</tissue>
    </source>
</reference>
<evidence type="ECO:0000256" key="2">
    <source>
        <dbReference type="ARBA" id="ARBA00022737"/>
    </source>
</evidence>
<comment type="caution">
    <text evidence="8">The sequence shown here is derived from an EMBL/GenBank/DDBJ whole genome shotgun (WGS) entry which is preliminary data.</text>
</comment>
<evidence type="ECO:0000313" key="8">
    <source>
        <dbReference type="EMBL" id="RXH96299.1"/>
    </source>
</evidence>
<dbReference type="Pfam" id="PF00249">
    <property type="entry name" value="Myb_DNA-binding"/>
    <property type="match status" value="1"/>
</dbReference>
<dbReference type="Proteomes" id="UP000290289">
    <property type="component" value="Chromosome 6"/>
</dbReference>
<dbReference type="PROSITE" id="PS50090">
    <property type="entry name" value="MYB_LIKE"/>
    <property type="match status" value="1"/>
</dbReference>
<feature type="domain" description="HTH myb-type" evidence="7">
    <location>
        <begin position="45"/>
        <end position="99"/>
    </location>
</feature>
<evidence type="ECO:0000259" key="6">
    <source>
        <dbReference type="PROSITE" id="PS50090"/>
    </source>
</evidence>
<dbReference type="SUPFAM" id="SSF46689">
    <property type="entry name" value="Homeodomain-like"/>
    <property type="match status" value="1"/>
</dbReference>
<keyword evidence="9" id="KW-1185">Reference proteome</keyword>
<dbReference type="EMBL" id="RDQH01000332">
    <property type="protein sequence ID" value="RXH96299.1"/>
    <property type="molecule type" value="Genomic_DNA"/>
</dbReference>
<dbReference type="Gene3D" id="1.10.10.60">
    <property type="entry name" value="Homeodomain-like"/>
    <property type="match status" value="2"/>
</dbReference>
<organism evidence="8 9">
    <name type="scientific">Malus domestica</name>
    <name type="common">Apple</name>
    <name type="synonym">Pyrus malus</name>
    <dbReference type="NCBI Taxonomy" id="3750"/>
    <lineage>
        <taxon>Eukaryota</taxon>
        <taxon>Viridiplantae</taxon>
        <taxon>Streptophyta</taxon>
        <taxon>Embryophyta</taxon>
        <taxon>Tracheophyta</taxon>
        <taxon>Spermatophyta</taxon>
        <taxon>Magnoliopsida</taxon>
        <taxon>eudicotyledons</taxon>
        <taxon>Gunneridae</taxon>
        <taxon>Pentapetalae</taxon>
        <taxon>rosids</taxon>
        <taxon>fabids</taxon>
        <taxon>Rosales</taxon>
        <taxon>Rosaceae</taxon>
        <taxon>Amygdaloideae</taxon>
        <taxon>Maleae</taxon>
        <taxon>Malus</taxon>
    </lineage>
</organism>
<feature type="compositionally biased region" description="Low complexity" evidence="5">
    <location>
        <begin position="231"/>
        <end position="242"/>
    </location>
</feature>
<evidence type="ECO:0000256" key="4">
    <source>
        <dbReference type="ARBA" id="ARBA00023242"/>
    </source>
</evidence>
<dbReference type="InterPro" id="IPR015495">
    <property type="entry name" value="Myb_TF_plants"/>
</dbReference>
<dbReference type="InterPro" id="IPR001005">
    <property type="entry name" value="SANT/Myb"/>
</dbReference>
<dbReference type="PANTHER" id="PTHR47994:SF5">
    <property type="entry name" value="F14D16.11-RELATED"/>
    <property type="match status" value="1"/>
</dbReference>
<keyword evidence="4" id="KW-0539">Nucleus</keyword>
<proteinExistence type="predicted"/>
<dbReference type="InterPro" id="IPR009057">
    <property type="entry name" value="Homeodomain-like_sf"/>
</dbReference>
<accession>A0A498JK48</accession>
<protein>
    <recommendedName>
        <fullName evidence="10">MYB domain class transcription factor</fullName>
    </recommendedName>
</protein>
<dbReference type="FunFam" id="1.10.10.60:FF:000204">
    <property type="entry name" value="transcription factor MYB80"/>
    <property type="match status" value="1"/>
</dbReference>
<dbReference type="STRING" id="3750.A0A498JK48"/>
<dbReference type="GO" id="GO:0005634">
    <property type="term" value="C:nucleus"/>
    <property type="evidence" value="ECO:0007669"/>
    <property type="project" value="UniProtKB-SubCell"/>
</dbReference>
<gene>
    <name evidence="8" type="ORF">DVH24_008803</name>
</gene>
<keyword evidence="2" id="KW-0677">Repeat</keyword>
<evidence type="ECO:0000259" key="7">
    <source>
        <dbReference type="PROSITE" id="PS51294"/>
    </source>
</evidence>
<sequence>MVRPACCDKLHVSKHGRSNWTSVPKKPGITRCGKSSRLRWPNHLKPNLKHESFTPHEEELIVRLHATIGSRWPAIAQQLPGRTDNDVKNYWNTKLKKKLSEMGIDPVTHKPFSQVLTDYGNIGGLPKVGMRIGIGSLNKDLKNAMLMEPAEPYLLPAQGFSNINSHLMPITMIPTKEEPILDSFLGHNQPSSQPPDLLTQLQAIKLVTEASKSTEFQSSAPNFYSHEGTLSSPSSTSSSAAQEQATLQTFSWSDFLLEDAFMPIGDAQEHKNKGEYSSKNIAQVAVQQSQIDMDYAISSNEVEATSPACDSSFVKAMVSLENEMFLEFPELMEEPFYY</sequence>
<dbReference type="PROSITE" id="PS51294">
    <property type="entry name" value="HTH_MYB"/>
    <property type="match status" value="1"/>
</dbReference>
<evidence type="ECO:0000256" key="1">
    <source>
        <dbReference type="ARBA" id="ARBA00004123"/>
    </source>
</evidence>
<dbReference type="CDD" id="cd00167">
    <property type="entry name" value="SANT"/>
    <property type="match status" value="1"/>
</dbReference>
<evidence type="ECO:0000313" key="9">
    <source>
        <dbReference type="Proteomes" id="UP000290289"/>
    </source>
</evidence>
<dbReference type="PANTHER" id="PTHR47994">
    <property type="entry name" value="F14D16.11-RELATED"/>
    <property type="match status" value="1"/>
</dbReference>